<proteinExistence type="predicted"/>
<keyword evidence="2" id="KW-1185">Reference proteome</keyword>
<evidence type="ECO:0000313" key="1">
    <source>
        <dbReference type="EMBL" id="MFC5567494.1"/>
    </source>
</evidence>
<dbReference type="Proteomes" id="UP001596056">
    <property type="component" value="Unassembled WGS sequence"/>
</dbReference>
<name>A0ABW0SF26_9RHOB</name>
<evidence type="ECO:0000313" key="2">
    <source>
        <dbReference type="Proteomes" id="UP001596056"/>
    </source>
</evidence>
<dbReference type="InterPro" id="IPR025528">
    <property type="entry name" value="BrnA_antitoxin"/>
</dbReference>
<dbReference type="Pfam" id="PF14384">
    <property type="entry name" value="BrnA_antitoxin"/>
    <property type="match status" value="1"/>
</dbReference>
<dbReference type="EMBL" id="JBHSNA010000015">
    <property type="protein sequence ID" value="MFC5567494.1"/>
    <property type="molecule type" value="Genomic_DNA"/>
</dbReference>
<sequence>MTRKNLMTEFEPGHGFTQEDWDEVKEAEAESTDEELAQFRPMSEAMPDLYAALQEEIARRPGRPKSPAPKVQVSLRLDPDVLDKFRATGKGWQGRVNAALRAAKL</sequence>
<protein>
    <submittedName>
        <fullName evidence="1">BrnA antitoxin family protein</fullName>
    </submittedName>
</protein>
<dbReference type="RefSeq" id="WP_245218792.1">
    <property type="nucleotide sequence ID" value="NZ_JAGGJP010000009.1"/>
</dbReference>
<comment type="caution">
    <text evidence="1">The sequence shown here is derived from an EMBL/GenBank/DDBJ whole genome shotgun (WGS) entry which is preliminary data.</text>
</comment>
<organism evidence="1 2">
    <name type="scientific">Rubellimicrobium aerolatum</name>
    <dbReference type="NCBI Taxonomy" id="490979"/>
    <lineage>
        <taxon>Bacteria</taxon>
        <taxon>Pseudomonadati</taxon>
        <taxon>Pseudomonadota</taxon>
        <taxon>Alphaproteobacteria</taxon>
        <taxon>Rhodobacterales</taxon>
        <taxon>Roseobacteraceae</taxon>
        <taxon>Rubellimicrobium</taxon>
    </lineage>
</organism>
<gene>
    <name evidence="1" type="ORF">ACFPOC_13860</name>
</gene>
<reference evidence="2" key="1">
    <citation type="journal article" date="2019" name="Int. J. Syst. Evol. Microbiol.">
        <title>The Global Catalogue of Microorganisms (GCM) 10K type strain sequencing project: providing services to taxonomists for standard genome sequencing and annotation.</title>
        <authorList>
            <consortium name="The Broad Institute Genomics Platform"/>
            <consortium name="The Broad Institute Genome Sequencing Center for Infectious Disease"/>
            <person name="Wu L."/>
            <person name="Ma J."/>
        </authorList>
    </citation>
    <scope>NUCLEOTIDE SEQUENCE [LARGE SCALE GENOMIC DNA]</scope>
    <source>
        <strain evidence="2">KACC 11588</strain>
    </source>
</reference>
<accession>A0ABW0SF26</accession>